<dbReference type="PROSITE" id="PS51063">
    <property type="entry name" value="HTH_CRP_2"/>
    <property type="match status" value="1"/>
</dbReference>
<dbReference type="PANTHER" id="PTHR24567:SF74">
    <property type="entry name" value="HTH-TYPE TRANSCRIPTIONAL REGULATOR ARCR"/>
    <property type="match status" value="1"/>
</dbReference>
<evidence type="ECO:0000313" key="7">
    <source>
        <dbReference type="Proteomes" id="UP000256329"/>
    </source>
</evidence>
<dbReference type="OrthoDB" id="9812325at2"/>
<dbReference type="CDD" id="cd00038">
    <property type="entry name" value="CAP_ED"/>
    <property type="match status" value="1"/>
</dbReference>
<name>A0A3D8P5Z8_9THEO</name>
<dbReference type="SUPFAM" id="SSF46785">
    <property type="entry name" value="Winged helix' DNA-binding domain"/>
    <property type="match status" value="1"/>
</dbReference>
<proteinExistence type="predicted"/>
<accession>A0A3D8P5Z8</accession>
<protein>
    <submittedName>
        <fullName evidence="6">Crp/Fnr family transcriptional regulator</fullName>
    </submittedName>
</protein>
<dbReference type="SMART" id="SM00419">
    <property type="entry name" value="HTH_CRP"/>
    <property type="match status" value="1"/>
</dbReference>
<dbReference type="InterPro" id="IPR050397">
    <property type="entry name" value="Env_Response_Regulators"/>
</dbReference>
<dbReference type="RefSeq" id="WP_115791740.1">
    <property type="nucleotide sequence ID" value="NZ_QSLN01000001.1"/>
</dbReference>
<evidence type="ECO:0000256" key="1">
    <source>
        <dbReference type="ARBA" id="ARBA00023015"/>
    </source>
</evidence>
<dbReference type="PRINTS" id="PR00034">
    <property type="entry name" value="HTHCRP"/>
</dbReference>
<dbReference type="FunFam" id="1.10.10.10:FF:000019">
    <property type="entry name" value="Crp/Fnr family transcriptional regulator"/>
    <property type="match status" value="1"/>
</dbReference>
<dbReference type="InterPro" id="IPR012318">
    <property type="entry name" value="HTH_CRP"/>
</dbReference>
<feature type="domain" description="Cyclic nucleotide-binding" evidence="4">
    <location>
        <begin position="18"/>
        <end position="135"/>
    </location>
</feature>
<evidence type="ECO:0000256" key="3">
    <source>
        <dbReference type="ARBA" id="ARBA00023163"/>
    </source>
</evidence>
<dbReference type="InterPro" id="IPR018490">
    <property type="entry name" value="cNMP-bd_dom_sf"/>
</dbReference>
<organism evidence="6 7">
    <name type="scientific">Ammonifex thiophilus</name>
    <dbReference type="NCBI Taxonomy" id="444093"/>
    <lineage>
        <taxon>Bacteria</taxon>
        <taxon>Bacillati</taxon>
        <taxon>Bacillota</taxon>
        <taxon>Clostridia</taxon>
        <taxon>Thermoanaerobacterales</taxon>
        <taxon>Thermoanaerobacteraceae</taxon>
        <taxon>Ammonifex</taxon>
    </lineage>
</organism>
<keyword evidence="2" id="KW-0238">DNA-binding</keyword>
<dbReference type="InterPro" id="IPR014710">
    <property type="entry name" value="RmlC-like_jellyroll"/>
</dbReference>
<keyword evidence="3" id="KW-0804">Transcription</keyword>
<dbReference type="AlphaFoldDB" id="A0A3D8P5Z8"/>
<evidence type="ECO:0000313" key="6">
    <source>
        <dbReference type="EMBL" id="RDV84746.1"/>
    </source>
</evidence>
<dbReference type="GO" id="GO:0003677">
    <property type="term" value="F:DNA binding"/>
    <property type="evidence" value="ECO:0007669"/>
    <property type="project" value="UniProtKB-KW"/>
</dbReference>
<keyword evidence="1" id="KW-0805">Transcription regulation</keyword>
<reference evidence="6 7" key="1">
    <citation type="submission" date="2018-08" db="EMBL/GenBank/DDBJ databases">
        <title>Form III RuBisCO-mediated autotrophy in Thermodesulfobium bacteria.</title>
        <authorList>
            <person name="Toshchakov S.V."/>
            <person name="Kublanov I.V."/>
            <person name="Frolov E."/>
            <person name="Bonch-Osmolovskaya E.A."/>
            <person name="Tourova T.P."/>
            <person name="Chernych N.A."/>
            <person name="Lebedinsky A.V."/>
        </authorList>
    </citation>
    <scope>NUCLEOTIDE SEQUENCE [LARGE SCALE GENOMIC DNA]</scope>
    <source>
        <strain evidence="6 7">SR</strain>
    </source>
</reference>
<comment type="caution">
    <text evidence="6">The sequence shown here is derived from an EMBL/GenBank/DDBJ whole genome shotgun (WGS) entry which is preliminary data.</text>
</comment>
<dbReference type="Gene3D" id="2.60.120.10">
    <property type="entry name" value="Jelly Rolls"/>
    <property type="match status" value="1"/>
</dbReference>
<dbReference type="SUPFAM" id="SSF51206">
    <property type="entry name" value="cAMP-binding domain-like"/>
    <property type="match status" value="1"/>
</dbReference>
<dbReference type="PANTHER" id="PTHR24567">
    <property type="entry name" value="CRP FAMILY TRANSCRIPTIONAL REGULATORY PROTEIN"/>
    <property type="match status" value="1"/>
</dbReference>
<dbReference type="InterPro" id="IPR036388">
    <property type="entry name" value="WH-like_DNA-bd_sf"/>
</dbReference>
<dbReference type="InterPro" id="IPR000595">
    <property type="entry name" value="cNMP-bd_dom"/>
</dbReference>
<dbReference type="Proteomes" id="UP000256329">
    <property type="component" value="Unassembled WGS sequence"/>
</dbReference>
<evidence type="ECO:0000259" key="4">
    <source>
        <dbReference type="PROSITE" id="PS50042"/>
    </source>
</evidence>
<dbReference type="EMBL" id="QSLN01000001">
    <property type="protein sequence ID" value="RDV84746.1"/>
    <property type="molecule type" value="Genomic_DNA"/>
</dbReference>
<dbReference type="InterPro" id="IPR036390">
    <property type="entry name" value="WH_DNA-bd_sf"/>
</dbReference>
<dbReference type="Pfam" id="PF00027">
    <property type="entry name" value="cNMP_binding"/>
    <property type="match status" value="1"/>
</dbReference>
<evidence type="ECO:0000256" key="2">
    <source>
        <dbReference type="ARBA" id="ARBA00023125"/>
    </source>
</evidence>
<dbReference type="GO" id="GO:0003700">
    <property type="term" value="F:DNA-binding transcription factor activity"/>
    <property type="evidence" value="ECO:0007669"/>
    <property type="project" value="TreeGrafter"/>
</dbReference>
<dbReference type="PROSITE" id="PS50042">
    <property type="entry name" value="CNMP_BINDING_3"/>
    <property type="match status" value="1"/>
</dbReference>
<evidence type="ECO:0000259" key="5">
    <source>
        <dbReference type="PROSITE" id="PS51063"/>
    </source>
</evidence>
<keyword evidence="7" id="KW-1185">Reference proteome</keyword>
<gene>
    <name evidence="6" type="ORF">DXX99_01460</name>
</gene>
<feature type="domain" description="HTH crp-type" evidence="5">
    <location>
        <begin position="149"/>
        <end position="222"/>
    </location>
</feature>
<dbReference type="GO" id="GO:0005829">
    <property type="term" value="C:cytosol"/>
    <property type="evidence" value="ECO:0007669"/>
    <property type="project" value="TreeGrafter"/>
</dbReference>
<dbReference type="Pfam" id="PF13545">
    <property type="entry name" value="HTH_Crp_2"/>
    <property type="match status" value="1"/>
</dbReference>
<dbReference type="Gene3D" id="1.10.10.10">
    <property type="entry name" value="Winged helix-like DNA-binding domain superfamily/Winged helix DNA-binding domain"/>
    <property type="match status" value="1"/>
</dbReference>
<dbReference type="SMART" id="SM00100">
    <property type="entry name" value="cNMP"/>
    <property type="match status" value="1"/>
</dbReference>
<sequence length="229" mass="25746">MTQNLQNEASLRREPLYLSEDEKELLRSLGTTVSYPKGHILWAPEEIADRVYLLEKGWVKIYRLTANGREVTVGAIRNPGELIGLAEALYHGRRTCFAGAITDVTLTIVSKSDFVELLTENHRLALKVSKTLAARMREAEALVHELVCWQVPGRLALLLLKMGESCGIRDEEGIHIKLRLTHEELAGMIGTTRQTVTSLLNTFKKEGSIEMEGREITIRDPQKLASWVV</sequence>